<dbReference type="EMBL" id="ML014467">
    <property type="protein sequence ID" value="RKO98363.1"/>
    <property type="molecule type" value="Genomic_DNA"/>
</dbReference>
<evidence type="ECO:0000256" key="1">
    <source>
        <dbReference type="ARBA" id="ARBA00004601"/>
    </source>
</evidence>
<dbReference type="GO" id="GO:0005829">
    <property type="term" value="C:cytosol"/>
    <property type="evidence" value="ECO:0007669"/>
    <property type="project" value="GOC"/>
</dbReference>
<reference evidence="8" key="3">
    <citation type="submission" date="2018-08" db="EMBL/GenBank/DDBJ databases">
        <title>Leveraging single-cell genomics to expand the Fungal Tree of Life.</title>
        <authorList>
            <consortium name="DOE Joint Genome Institute"/>
            <person name="Ahrendt S.R."/>
            <person name="Quandt C.A."/>
            <person name="Ciobanu D."/>
            <person name="Clum A."/>
            <person name="Salamov A."/>
            <person name="Andreopoulos B."/>
            <person name="Cheng J.-F."/>
            <person name="Woyke T."/>
            <person name="Pelin A."/>
            <person name="Henrissat B."/>
            <person name="Reynolds N."/>
            <person name="Benny G.L."/>
            <person name="Smith M.E."/>
            <person name="James T.Y."/>
            <person name="Grigoriev I.V."/>
        </authorList>
    </citation>
    <scope>NUCLEOTIDE SEQUENCE</scope>
    <source>
        <strain evidence="8">ATCC 52028</strain>
    </source>
</reference>
<dbReference type="EMBL" id="ML009349">
    <property type="protein sequence ID" value="RKO97236.1"/>
    <property type="molecule type" value="Genomic_DNA"/>
</dbReference>
<dbReference type="FunFam" id="1.25.40.90:FF:000008">
    <property type="entry name" value="VHS domain protein"/>
    <property type="match status" value="1"/>
</dbReference>
<evidence type="ECO:0000313" key="10">
    <source>
        <dbReference type="Proteomes" id="UP000268535"/>
    </source>
</evidence>
<dbReference type="InterPro" id="IPR004152">
    <property type="entry name" value="GAT_dom"/>
</dbReference>
<dbReference type="STRING" id="1555241.A0A4P9X0P5"/>
<dbReference type="GO" id="GO:0043130">
    <property type="term" value="F:ubiquitin binding"/>
    <property type="evidence" value="ECO:0007669"/>
    <property type="project" value="InterPro"/>
</dbReference>
<dbReference type="SMART" id="SM00288">
    <property type="entry name" value="VHS"/>
    <property type="match status" value="1"/>
</dbReference>
<dbReference type="SUPFAM" id="SSF89009">
    <property type="entry name" value="GAT-like domain"/>
    <property type="match status" value="1"/>
</dbReference>
<name>A0A4P9X0P5_9FUNG</name>
<dbReference type="Pfam" id="PF03127">
    <property type="entry name" value="GAT"/>
    <property type="match status" value="1"/>
</dbReference>
<dbReference type="PANTHER" id="PTHR47180">
    <property type="entry name" value="ADP-RIBOSYLATION FACTOR-BINDING PROTEIN GGA1-RELATED"/>
    <property type="match status" value="1"/>
</dbReference>
<dbReference type="InterPro" id="IPR052653">
    <property type="entry name" value="ARF-binding"/>
</dbReference>
<evidence type="ECO:0000313" key="8">
    <source>
        <dbReference type="EMBL" id="RKO97236.1"/>
    </source>
</evidence>
<keyword evidence="2" id="KW-0813">Transport</keyword>
<evidence type="ECO:0000256" key="3">
    <source>
        <dbReference type="ARBA" id="ARBA00022927"/>
    </source>
</evidence>
<dbReference type="OrthoDB" id="2018246at2759"/>
<evidence type="ECO:0000259" key="7">
    <source>
        <dbReference type="PROSITE" id="PS50909"/>
    </source>
</evidence>
<evidence type="ECO:0000313" key="9">
    <source>
        <dbReference type="EMBL" id="RKO98363.1"/>
    </source>
</evidence>
<dbReference type="SUPFAM" id="SSF48464">
    <property type="entry name" value="ENTH/VHS domain"/>
    <property type="match status" value="1"/>
</dbReference>
<dbReference type="GO" id="GO:0005802">
    <property type="term" value="C:trans-Golgi network"/>
    <property type="evidence" value="ECO:0007669"/>
    <property type="project" value="TreeGrafter"/>
</dbReference>
<dbReference type="InterPro" id="IPR038425">
    <property type="entry name" value="GAT_sf"/>
</dbReference>
<keyword evidence="11" id="KW-1185">Reference proteome</keyword>
<dbReference type="PROSITE" id="PS50179">
    <property type="entry name" value="VHS"/>
    <property type="match status" value="1"/>
</dbReference>
<evidence type="ECO:0000256" key="2">
    <source>
        <dbReference type="ARBA" id="ARBA00022448"/>
    </source>
</evidence>
<reference evidence="10 11" key="1">
    <citation type="journal article" date="2018" name="Nat. Microbiol.">
        <title>Leveraging single-cell genomics to expand the fungal tree of life.</title>
        <authorList>
            <person name="Ahrendt S.R."/>
            <person name="Quandt C.A."/>
            <person name="Ciobanu D."/>
            <person name="Clum A."/>
            <person name="Salamov A."/>
            <person name="Andreopoulos B."/>
            <person name="Cheng J.F."/>
            <person name="Woyke T."/>
            <person name="Pelin A."/>
            <person name="Henrissat B."/>
            <person name="Reynolds N.K."/>
            <person name="Benny G.L."/>
            <person name="Smith M.E."/>
            <person name="James T.Y."/>
            <person name="Grigoriev I.V."/>
        </authorList>
    </citation>
    <scope>NUCLEOTIDE SEQUENCE [LARGE SCALE GENOMIC DNA]</scope>
    <source>
        <strain evidence="10 11">ATCC 52028</strain>
    </source>
</reference>
<feature type="domain" description="GAT" evidence="7">
    <location>
        <begin position="178"/>
        <end position="310"/>
    </location>
</feature>
<dbReference type="Proteomes" id="UP000274922">
    <property type="component" value="Unassembled WGS sequence"/>
</dbReference>
<keyword evidence="4" id="KW-0333">Golgi apparatus</keyword>
<evidence type="ECO:0000259" key="6">
    <source>
        <dbReference type="PROSITE" id="PS50179"/>
    </source>
</evidence>
<protein>
    <submittedName>
        <fullName evidence="8">Putative ADP-ribosylation factor-binding protein C25H2.16c</fullName>
    </submittedName>
</protein>
<dbReference type="Gene3D" id="1.25.40.90">
    <property type="match status" value="1"/>
</dbReference>
<dbReference type="InterPro" id="IPR008942">
    <property type="entry name" value="ENTH_VHS"/>
</dbReference>
<evidence type="ECO:0000256" key="5">
    <source>
        <dbReference type="ARBA" id="ARBA00053552"/>
    </source>
</evidence>
<dbReference type="GO" id="GO:0006895">
    <property type="term" value="P:Golgi to endosome transport"/>
    <property type="evidence" value="ECO:0007669"/>
    <property type="project" value="UniProtKB-ARBA"/>
</dbReference>
<dbReference type="GO" id="GO:0035091">
    <property type="term" value="F:phosphatidylinositol binding"/>
    <property type="evidence" value="ECO:0007669"/>
    <property type="project" value="InterPro"/>
</dbReference>
<dbReference type="AlphaFoldDB" id="A0A4P9X0P5"/>
<sequence>MSESSSVLMDMITAACDPMLPEPNLSLNLEICDFINHKQRGTPREAAFVINRYINGRHPSSSLHALTLLDYCVKNCGYPFHLAISSKEYLNNLVRKFPEHPIAITPVQNKILDLIQQWNAALCTTESRFREDFRHINDMYRLLSYKGYRFPTLNATATAILANKSELKTEEQLEREDQIAHGAKLQELLRIGTPAALDQANHLMKIMAGYDMKQRPDYAKQVEDELARVHHRVMSLNDMIHAKRPEQRHDRDSLLHDAIAAVKSSQTSVQKMIGEVGSQDGSDNGERMSRLLELNDQMNAVIDKVSAWKAG</sequence>
<dbReference type="Pfam" id="PF00790">
    <property type="entry name" value="VHS"/>
    <property type="match status" value="1"/>
</dbReference>
<dbReference type="InterPro" id="IPR002014">
    <property type="entry name" value="VHS_dom"/>
</dbReference>
<keyword evidence="3" id="KW-0653">Protein transport</keyword>
<dbReference type="PROSITE" id="PS50909">
    <property type="entry name" value="GAT"/>
    <property type="match status" value="1"/>
</dbReference>
<evidence type="ECO:0000313" key="11">
    <source>
        <dbReference type="Proteomes" id="UP000274922"/>
    </source>
</evidence>
<feature type="non-terminal residue" evidence="8">
    <location>
        <position position="311"/>
    </location>
</feature>
<accession>A0A4P9X0P5</accession>
<dbReference type="PANTHER" id="PTHR47180:SF1">
    <property type="entry name" value="ADP-RIBOSYLATION FACTOR-BINDING PROTEIN GGA1-RELATED"/>
    <property type="match status" value="1"/>
</dbReference>
<feature type="domain" description="VHS" evidence="6">
    <location>
        <begin position="15"/>
        <end position="151"/>
    </location>
</feature>
<comment type="subcellular location">
    <subcellularLocation>
        <location evidence="1">Golgi apparatus</location>
        <location evidence="1">trans-Golgi network</location>
    </subcellularLocation>
</comment>
<proteinExistence type="predicted"/>
<reference evidence="9" key="2">
    <citation type="submission" date="2018-04" db="EMBL/GenBank/DDBJ databases">
        <title>Leveraging single-cell genomics to expand the Fungal Tree of Life.</title>
        <authorList>
            <consortium name="DOE Joint Genome Institute"/>
            <person name="Ahrendt S.R."/>
            <person name="Quandt C.A."/>
            <person name="Ciobanu D."/>
            <person name="Clum A."/>
            <person name="Salamov A."/>
            <person name="Andreopoulos B."/>
            <person name="Cheng J.-F."/>
            <person name="Woyke T."/>
            <person name="Pelin A."/>
            <person name="Henrissat B."/>
            <person name="Benny G.L."/>
            <person name="Smith M.E."/>
            <person name="James T.Y."/>
            <person name="Grigoriev I.V."/>
        </authorList>
    </citation>
    <scope>NUCLEOTIDE SEQUENCE</scope>
    <source>
        <strain evidence="9">ATCC 52028</strain>
    </source>
</reference>
<dbReference type="Gene3D" id="1.20.58.160">
    <property type="match status" value="1"/>
</dbReference>
<evidence type="ECO:0000256" key="4">
    <source>
        <dbReference type="ARBA" id="ARBA00023034"/>
    </source>
</evidence>
<dbReference type="CDD" id="cd16998">
    <property type="entry name" value="VHS_GGA_fungi"/>
    <property type="match status" value="1"/>
</dbReference>
<comment type="function">
    <text evidence="5">May play a role in the regulation of membrane traffic through the trans-Golgi network.</text>
</comment>
<dbReference type="GO" id="GO:0043328">
    <property type="term" value="P:protein transport to vacuole involved in ubiquitin-dependent protein catabolic process via the multivesicular body sorting pathway"/>
    <property type="evidence" value="ECO:0007669"/>
    <property type="project" value="TreeGrafter"/>
</dbReference>
<organism evidence="8 10">
    <name type="scientific">Caulochytrium protostelioides</name>
    <dbReference type="NCBI Taxonomy" id="1555241"/>
    <lineage>
        <taxon>Eukaryota</taxon>
        <taxon>Fungi</taxon>
        <taxon>Fungi incertae sedis</taxon>
        <taxon>Chytridiomycota</taxon>
        <taxon>Chytridiomycota incertae sedis</taxon>
        <taxon>Chytridiomycetes</taxon>
        <taxon>Caulochytriales</taxon>
        <taxon>Caulochytriaceae</taxon>
        <taxon>Caulochytrium</taxon>
    </lineage>
</organism>
<dbReference type="GO" id="GO:0006896">
    <property type="term" value="P:Golgi to vacuole transport"/>
    <property type="evidence" value="ECO:0007669"/>
    <property type="project" value="TreeGrafter"/>
</dbReference>
<dbReference type="Proteomes" id="UP000268535">
    <property type="component" value="Unassembled WGS sequence"/>
</dbReference>
<gene>
    <name evidence="8" type="ORF">CAUPRSCDRAFT_6809</name>
    <name evidence="9" type="ORF">CXG81DRAFT_16008</name>
</gene>